<dbReference type="AlphaFoldDB" id="A0AAV5A9K9"/>
<reference evidence="2" key="1">
    <citation type="submission" date="2021-10" db="EMBL/GenBank/DDBJ databases">
        <title>De novo Genome Assembly of Clathrus columnatus (Basidiomycota, Fungi) Using Illumina and Nanopore Sequence Data.</title>
        <authorList>
            <person name="Ogiso-Tanaka E."/>
            <person name="Itagaki H."/>
            <person name="Hosoya T."/>
            <person name="Hosaka K."/>
        </authorList>
    </citation>
    <scope>NUCLEOTIDE SEQUENCE</scope>
    <source>
        <strain evidence="2">MO-923</strain>
    </source>
</reference>
<evidence type="ECO:0000313" key="2">
    <source>
        <dbReference type="EMBL" id="GJJ11296.1"/>
    </source>
</evidence>
<dbReference type="EMBL" id="BPWL01000006">
    <property type="protein sequence ID" value="GJJ11296.1"/>
    <property type="molecule type" value="Genomic_DNA"/>
</dbReference>
<feature type="region of interest" description="Disordered" evidence="1">
    <location>
        <begin position="1"/>
        <end position="51"/>
    </location>
</feature>
<protein>
    <submittedName>
        <fullName evidence="2">Uncharacterized protein</fullName>
    </submittedName>
</protein>
<comment type="caution">
    <text evidence="2">The sequence shown here is derived from an EMBL/GenBank/DDBJ whole genome shotgun (WGS) entry which is preliminary data.</text>
</comment>
<organism evidence="2 3">
    <name type="scientific">Clathrus columnatus</name>
    <dbReference type="NCBI Taxonomy" id="1419009"/>
    <lineage>
        <taxon>Eukaryota</taxon>
        <taxon>Fungi</taxon>
        <taxon>Dikarya</taxon>
        <taxon>Basidiomycota</taxon>
        <taxon>Agaricomycotina</taxon>
        <taxon>Agaricomycetes</taxon>
        <taxon>Phallomycetidae</taxon>
        <taxon>Phallales</taxon>
        <taxon>Clathraceae</taxon>
        <taxon>Clathrus</taxon>
    </lineage>
</organism>
<evidence type="ECO:0000256" key="1">
    <source>
        <dbReference type="SAM" id="MobiDB-lite"/>
    </source>
</evidence>
<sequence>MSSSNNSNNTATPGPKVVGNQAKKQDEPVTRQGTQKMKFVPTLPTRRKKAE</sequence>
<gene>
    <name evidence="2" type="ORF">Clacol_005528</name>
</gene>
<keyword evidence="3" id="KW-1185">Reference proteome</keyword>
<evidence type="ECO:0000313" key="3">
    <source>
        <dbReference type="Proteomes" id="UP001050691"/>
    </source>
</evidence>
<accession>A0AAV5A9K9</accession>
<proteinExistence type="predicted"/>
<dbReference type="Proteomes" id="UP001050691">
    <property type="component" value="Unassembled WGS sequence"/>
</dbReference>
<name>A0AAV5A9K9_9AGAM</name>